<feature type="compositionally biased region" description="Low complexity" evidence="3">
    <location>
        <begin position="1311"/>
        <end position="1321"/>
    </location>
</feature>
<feature type="transmembrane region" description="Helical" evidence="4">
    <location>
        <begin position="1276"/>
        <end position="1297"/>
    </location>
</feature>
<feature type="region of interest" description="Disordered" evidence="3">
    <location>
        <begin position="1311"/>
        <end position="1330"/>
    </location>
</feature>
<evidence type="ECO:0000259" key="5">
    <source>
        <dbReference type="PROSITE" id="PS50025"/>
    </source>
</evidence>
<dbReference type="Gene3D" id="2.60.120.200">
    <property type="match status" value="4"/>
</dbReference>
<feature type="compositionally biased region" description="Basic and acidic residues" evidence="3">
    <location>
        <begin position="1362"/>
        <end position="1396"/>
    </location>
</feature>
<dbReference type="CDD" id="cd00110">
    <property type="entry name" value="LamG"/>
    <property type="match status" value="3"/>
</dbReference>
<evidence type="ECO:0000259" key="6">
    <source>
        <dbReference type="PROSITE" id="PS50026"/>
    </source>
</evidence>
<evidence type="ECO:0000256" key="3">
    <source>
        <dbReference type="SAM" id="MobiDB-lite"/>
    </source>
</evidence>
<keyword evidence="8" id="KW-1185">Reference proteome</keyword>
<dbReference type="Proteomes" id="UP000655588">
    <property type="component" value="Unassembled WGS sequence"/>
</dbReference>
<name>A0A833RLV4_9HYME</name>
<feature type="region of interest" description="Disordered" evidence="3">
    <location>
        <begin position="1231"/>
        <end position="1251"/>
    </location>
</feature>
<evidence type="ECO:0000256" key="4">
    <source>
        <dbReference type="SAM" id="Phobius"/>
    </source>
</evidence>
<comment type="caution">
    <text evidence="7">The sequence shown here is derived from an EMBL/GenBank/DDBJ whole genome shotgun (WGS) entry which is preliminary data.</text>
</comment>
<dbReference type="InterPro" id="IPR013320">
    <property type="entry name" value="ConA-like_dom_sf"/>
</dbReference>
<organism evidence="7 8">
    <name type="scientific">Frieseomelitta varia</name>
    <dbReference type="NCBI Taxonomy" id="561572"/>
    <lineage>
        <taxon>Eukaryota</taxon>
        <taxon>Metazoa</taxon>
        <taxon>Ecdysozoa</taxon>
        <taxon>Arthropoda</taxon>
        <taxon>Hexapoda</taxon>
        <taxon>Insecta</taxon>
        <taxon>Pterygota</taxon>
        <taxon>Neoptera</taxon>
        <taxon>Endopterygota</taxon>
        <taxon>Hymenoptera</taxon>
        <taxon>Apocrita</taxon>
        <taxon>Aculeata</taxon>
        <taxon>Apoidea</taxon>
        <taxon>Anthophila</taxon>
        <taxon>Apidae</taxon>
        <taxon>Frieseomelitta</taxon>
    </lineage>
</organism>
<feature type="domain" description="Laminin G" evidence="5">
    <location>
        <begin position="1028"/>
        <end position="1225"/>
    </location>
</feature>
<feature type="region of interest" description="Disordered" evidence="3">
    <location>
        <begin position="1343"/>
        <end position="1452"/>
    </location>
</feature>
<dbReference type="Pfam" id="PF02210">
    <property type="entry name" value="Laminin_G_2"/>
    <property type="match status" value="4"/>
</dbReference>
<dbReference type="GO" id="GO:0016020">
    <property type="term" value="C:membrane"/>
    <property type="evidence" value="ECO:0007669"/>
    <property type="project" value="UniProtKB-SubCell"/>
</dbReference>
<accession>A0A833RLV4</accession>
<dbReference type="FunFam" id="2.10.25.10:FF:000459">
    <property type="entry name" value="Axotactin, isoform B"/>
    <property type="match status" value="1"/>
</dbReference>
<dbReference type="CDD" id="cd00053">
    <property type="entry name" value="EGF"/>
    <property type="match status" value="1"/>
</dbReference>
<evidence type="ECO:0000313" key="7">
    <source>
        <dbReference type="EMBL" id="KAF3420286.1"/>
    </source>
</evidence>
<dbReference type="Gene3D" id="2.60.120.1000">
    <property type="match status" value="1"/>
</dbReference>
<feature type="compositionally biased region" description="Acidic residues" evidence="3">
    <location>
        <begin position="1402"/>
        <end position="1438"/>
    </location>
</feature>
<comment type="caution">
    <text evidence="2">Lacks conserved residue(s) required for the propagation of feature annotation.</text>
</comment>
<evidence type="ECO:0000256" key="2">
    <source>
        <dbReference type="PROSITE-ProRule" id="PRU00076"/>
    </source>
</evidence>
<keyword evidence="4" id="KW-1133">Transmembrane helix</keyword>
<evidence type="ECO:0000313" key="8">
    <source>
        <dbReference type="Proteomes" id="UP000655588"/>
    </source>
</evidence>
<dbReference type="PANTHER" id="PTHR15036:SF49">
    <property type="entry name" value="AXOTACTIN"/>
    <property type="match status" value="1"/>
</dbReference>
<dbReference type="PROSITE" id="PS50026">
    <property type="entry name" value="EGF_3"/>
    <property type="match status" value="1"/>
</dbReference>
<feature type="domain" description="EGF-like" evidence="6">
    <location>
        <begin position="728"/>
        <end position="765"/>
    </location>
</feature>
<dbReference type="Gene3D" id="2.10.25.10">
    <property type="entry name" value="Laminin"/>
    <property type="match status" value="2"/>
</dbReference>
<dbReference type="EMBL" id="WNWW01000976">
    <property type="protein sequence ID" value="KAF3420286.1"/>
    <property type="molecule type" value="Genomic_DNA"/>
</dbReference>
<proteinExistence type="predicted"/>
<keyword evidence="1" id="KW-1015">Disulfide bond</keyword>
<dbReference type="InterPro" id="IPR000742">
    <property type="entry name" value="EGF"/>
</dbReference>
<dbReference type="SMART" id="SM00282">
    <property type="entry name" value="LamG"/>
    <property type="match status" value="4"/>
</dbReference>
<evidence type="ECO:0000256" key="1">
    <source>
        <dbReference type="ARBA" id="ARBA00023157"/>
    </source>
</evidence>
<feature type="compositionally biased region" description="Basic and acidic residues" evidence="3">
    <location>
        <begin position="1439"/>
        <end position="1449"/>
    </location>
</feature>
<dbReference type="PROSITE" id="PS50025">
    <property type="entry name" value="LAM_G_DOMAIN"/>
    <property type="match status" value="4"/>
</dbReference>
<keyword evidence="4" id="KW-0812">Transmembrane</keyword>
<protein>
    <submittedName>
        <fullName evidence="7">Uncharacterized protein</fullName>
    </submittedName>
</protein>
<keyword evidence="2" id="KW-0245">EGF-like domain</keyword>
<sequence>MSSNLYFEFLRTFCIKKERHVSAATILTLRGSSYVSFRVYDWKDRVHSSVNRISLAFKTKWDDSALFYASGEIDGTPHYVAASIVNGSVHVELDFGHNSKIATVLGDYITSNHWNNLTIFHNGSLVFVSLDDEIKVLEIPGENYNMIIDPEIYIGGGPELHKKKGLLSHNNFAGSLKYVFFNDKSIIYELKRSNPMVHYIGVLEPEYYEADVDVIPITYPFADSHIWWPIARTDSLKLNFDFKSSKPVAVVASGDVKSNRSLGYWELRLVNDEIRFQLIPVLTENITVSTGVKFPPYNTSWHAVELNYTKGELSVLVDYRNKQSKLFSMTFELGDKVIIGSGRSNAAQYRKTCEELALLGYTQDDVYKIDIDGNGRFPPALVKCEFQSIEDSTKTIVEHNLPSQIDVRSIAETDFSLNIKYREFTAEMLQELISHSLYCSQYVKYDCYKAPLELHSATWFLSSKGTTVDYIGNVNRGSCPCGMNRTCVDPNLSCNCDVSGGNAGKWLSDEGYYETPDSLGITGMVFLQQRDLEEDAQGRITLGPLECVETNTQKYVVTFTTSQSYIEVPGWRKGDIAFSFRTTGEKAILLYQPPIRSNYPSFMVALTSEYRLTFNFTLNTGTIRELEVNSRRKLNNGEWQKIWIDYNDYHVRFMINTDYQMVNLLPEEEFGPFEGSMFIGGATAEHLRTSSVRQGLIGCFRGLVVNGEILDIHSYMSVHLSEIIKDCKPSCQPNKCQNGARCVELWSNFECVCENRWAHLGTYCERNINNKALTFTSQGAFLKKNYFGTDEEDEEKLLLKSIMLQNILINLRTYDTHSLILYANDHLNNFAHLYISNGTSIVYLFNAGNEIKNITVEYPGVNTGISIQIAIIRNERSTTLHVNEYNSTLNATPILLDTYSNKPWTNPEKEVLAPQRPPAPPTSYFQVNLGGFDTDDLLRVGKEDMQIKGYVGCLRGLMIGEYLVDLPNLANEANHEGSKGVLPNCQMKCDAVPCKNLGICTEDFGRQESSCNCELTSYFGEHCADEKGADFSGESVLQREFDLVGEVNQVKVQLAFSTNELRQRTTALLLLQTENKRSYYLLVALTSEGQLIFEEDREGSAYGVRLNDRNFLNGARHSVYYDRDNNTALLLIDREPVQLLPIPVLNLGDDEDDSPGVTEIQLGGLNTTDSRFSAYKGYTGCLSNVVVSINGGPGMKPLEEYMLFTKQGSETVRATIPAGVRSAQCAVFHEQPRGLDPPRNDSVGRDKTWVEDPPERIRYKSQYSDATQEEQGAGTYIFIALCCVFVTAVIGCIYEVWRSARKDRRRRRAAAVAGSPAVPSPGSQRWQSQQYTDPLAGGVKTVGFKNVTEDEKRPNGTHVKPPGKEYKPLANAESKDLINDKKVHIKADEEPEKKELLGSMEDLQEEPELEECEEEEAGEEDEEEEDDDPKEQNPDEEERYQTKAERTDDNDFVESAITLNGIGQRVTIQDFSPG</sequence>
<feature type="domain" description="Laminin G" evidence="5">
    <location>
        <begin position="24"/>
        <end position="210"/>
    </location>
</feature>
<feature type="domain" description="Laminin G" evidence="5">
    <location>
        <begin position="555"/>
        <end position="727"/>
    </location>
</feature>
<reference evidence="7" key="1">
    <citation type="submission" date="2019-11" db="EMBL/GenBank/DDBJ databases">
        <title>The nuclear and mitochondrial genomes of Frieseomelitta varia - a highly eusocial stingless bee (Meliponini) with a permanently sterile worker caste.</title>
        <authorList>
            <person name="Freitas F.C.P."/>
            <person name="Lourenco A.P."/>
            <person name="Nunes F.M.F."/>
            <person name="Paschoal A.R."/>
            <person name="Abreu F.C.P."/>
            <person name="Barbin F.O."/>
            <person name="Bataglia L."/>
            <person name="Cardoso-Junior C.A.M."/>
            <person name="Cervoni M.S."/>
            <person name="Silva S.R."/>
            <person name="Dalarmi F."/>
            <person name="Del Lama M.A."/>
            <person name="Depintor T.S."/>
            <person name="Ferreira K.M."/>
            <person name="Goria P.S."/>
            <person name="Jaskot M.C."/>
            <person name="Lago D.C."/>
            <person name="Luna-Lucena D."/>
            <person name="Moda L.M."/>
            <person name="Nascimento L."/>
            <person name="Pedrino M."/>
            <person name="Rabico F.O."/>
            <person name="Sanches F.C."/>
            <person name="Santos D.E."/>
            <person name="Santos C.G."/>
            <person name="Vieira J."/>
            <person name="Lopes T.F."/>
            <person name="Barchuk A.R."/>
            <person name="Hartfelder K."/>
            <person name="Simoes Z.L.P."/>
            <person name="Bitondi M.M.G."/>
            <person name="Pinheiro D.G."/>
        </authorList>
    </citation>
    <scope>NUCLEOTIDE SEQUENCE</scope>
    <source>
        <strain evidence="7">USP_RPSP 00005682</strain>
        <tissue evidence="7">Whole individual</tissue>
    </source>
</reference>
<dbReference type="InterPro" id="IPR050372">
    <property type="entry name" value="Neurexin-related_CASP"/>
</dbReference>
<gene>
    <name evidence="7" type="ORF">E2986_03855</name>
</gene>
<dbReference type="SUPFAM" id="SSF49899">
    <property type="entry name" value="Concanavalin A-like lectins/glucanases"/>
    <property type="match status" value="4"/>
</dbReference>
<feature type="domain" description="Laminin G" evidence="5">
    <location>
        <begin position="776"/>
        <end position="985"/>
    </location>
</feature>
<dbReference type="Pfam" id="PF00008">
    <property type="entry name" value="EGF"/>
    <property type="match status" value="1"/>
</dbReference>
<dbReference type="InterPro" id="IPR001791">
    <property type="entry name" value="Laminin_G"/>
</dbReference>
<dbReference type="PANTHER" id="PTHR15036">
    <property type="entry name" value="PIKACHURIN-LIKE PROTEIN"/>
    <property type="match status" value="1"/>
</dbReference>
<keyword evidence="4" id="KW-0472">Membrane</keyword>